<keyword evidence="7 8" id="KW-0472">Membrane</keyword>
<accession>A0A9P6XKR0</accession>
<gene>
    <name evidence="11" type="ORF">G6F64_000260</name>
</gene>
<feature type="signal peptide" evidence="8">
    <location>
        <begin position="1"/>
        <end position="22"/>
    </location>
</feature>
<dbReference type="EMBL" id="JAANQT010000015">
    <property type="protein sequence ID" value="KAG1315935.1"/>
    <property type="molecule type" value="Genomic_DNA"/>
</dbReference>
<dbReference type="InterPro" id="IPR005013">
    <property type="entry name" value="DDOST_48_kDa_subunit"/>
</dbReference>
<dbReference type="Pfam" id="PF03345">
    <property type="entry name" value="OST48_N"/>
    <property type="match status" value="1"/>
</dbReference>
<evidence type="ECO:0000259" key="10">
    <source>
        <dbReference type="Pfam" id="PF23358"/>
    </source>
</evidence>
<feature type="domain" description="OST48 N-terminal" evidence="9">
    <location>
        <begin position="29"/>
        <end position="256"/>
    </location>
</feature>
<evidence type="ECO:0000313" key="12">
    <source>
        <dbReference type="Proteomes" id="UP000716291"/>
    </source>
</evidence>
<evidence type="ECO:0000259" key="9">
    <source>
        <dbReference type="Pfam" id="PF03345"/>
    </source>
</evidence>
<comment type="subcellular location">
    <subcellularLocation>
        <location evidence="8">Endoplasmic reticulum membrane</location>
        <topology evidence="8">Single-pass type I membrane protein</topology>
    </subcellularLocation>
    <subcellularLocation>
        <location evidence="1">Membrane</location>
        <topology evidence="1">Single-pass type I membrane protein</topology>
    </subcellularLocation>
</comment>
<dbReference type="Pfam" id="PF23358">
    <property type="entry name" value="OST48_MD"/>
    <property type="match status" value="1"/>
</dbReference>
<feature type="domain" description="OST48 middle" evidence="10">
    <location>
        <begin position="270"/>
        <end position="410"/>
    </location>
</feature>
<dbReference type="GO" id="GO:0018279">
    <property type="term" value="P:protein N-linked glycosylation via asparagine"/>
    <property type="evidence" value="ECO:0007669"/>
    <property type="project" value="UniProtKB-UniRule"/>
</dbReference>
<comment type="subunit">
    <text evidence="8">Component of the oligosaccharyltransferase (OST) complex.</text>
</comment>
<dbReference type="PANTHER" id="PTHR10830">
    <property type="entry name" value="DOLICHYL-DIPHOSPHOOLIGOSACCHARIDE--PROTEIN GLYCOSYLTRANSFERASE 48 KDA SUBUNIT"/>
    <property type="match status" value="1"/>
</dbReference>
<dbReference type="AlphaFoldDB" id="A0A9P6XKR0"/>
<sequence length="425" mass="47625">MRSIYSLTSLFIVSLLTALAAATSTTGHRILVLLDSLSDKDSYSQFWQQLQERGFTPLFKAADDQTTSLYYFGEHVFSHIIHFAPKSSSLGSHPHLNNIQLVNFVKNGGNMLIAVTPDASDTMHALASEFDIELDTEKVLDQTQSVNEDADLIATLNVVAPSSIIDKKQIEAPILFSGTGLTVGQNPLSTAILNKESSTVSLVGALQARNSARVTFVGSLDIFSDKLISSPVDIKSGQSFDKSGNEEFISQLTQWTFQERGVLKVVGFHHHKEGEVEQRDWYRVKDDIVYTIDIIEYKDDEWVPYKANDVQLEIIMLDPYIRTTLKQVSTTDNAGRFETHVKLPDVYGIFTFKVNYKRSGLTYLLAEDQVSIKPFRHNEYPRYLTAAYPYYSATGSMIIGFILFSAVWLATWGKDEAKKTKTKAN</sequence>
<proteinExistence type="inferred from homology"/>
<comment type="pathway">
    <text evidence="2 8">Protein modification; protein glycosylation.</text>
</comment>
<evidence type="ECO:0000256" key="6">
    <source>
        <dbReference type="ARBA" id="ARBA00022989"/>
    </source>
</evidence>
<comment type="similarity">
    <text evidence="3 8">Belongs to the DDOST 48 kDa subunit family.</text>
</comment>
<comment type="caution">
    <text evidence="11">The sequence shown here is derived from an EMBL/GenBank/DDBJ whole genome shotgun (WGS) entry which is preliminary data.</text>
</comment>
<keyword evidence="4 8" id="KW-0812">Transmembrane</keyword>
<evidence type="ECO:0000256" key="4">
    <source>
        <dbReference type="ARBA" id="ARBA00022692"/>
    </source>
</evidence>
<dbReference type="GO" id="GO:0008250">
    <property type="term" value="C:oligosaccharyltransferase complex"/>
    <property type="evidence" value="ECO:0007669"/>
    <property type="project" value="TreeGrafter"/>
</dbReference>
<evidence type="ECO:0000256" key="8">
    <source>
        <dbReference type="RuleBase" id="RU361142"/>
    </source>
</evidence>
<keyword evidence="5 8" id="KW-0256">Endoplasmic reticulum</keyword>
<evidence type="ECO:0000256" key="7">
    <source>
        <dbReference type="ARBA" id="ARBA00023136"/>
    </source>
</evidence>
<feature type="chain" id="PRO_5040532793" description="Dolichyl-diphosphooligosaccharide--protein glycosyltransferase subunit WBP1" evidence="8">
    <location>
        <begin position="23"/>
        <end position="425"/>
    </location>
</feature>
<comment type="function">
    <text evidence="8">Subunit of the oligosaccharyl transferase (OST) complex that catalyzes the initial transfer of a defined glycan (Glc(3)Man(9)GlcNAc(2) in eukaryotes) from the lipid carrier dolichol-pyrophosphate to an asparagine residue within an Asn-X-Ser/Thr consensus motif in nascent polypeptide chains, the first step in protein N-glycosylation. N-glycosylation occurs cotranslationally and the complex associates with the Sec61 complex at the channel-forming translocon complex that mediates protein translocation across the endoplasmic reticulum (ER).</text>
</comment>
<feature type="transmembrane region" description="Helical" evidence="8">
    <location>
        <begin position="388"/>
        <end position="411"/>
    </location>
</feature>
<evidence type="ECO:0000256" key="1">
    <source>
        <dbReference type="ARBA" id="ARBA00004479"/>
    </source>
</evidence>
<name>A0A9P6XKR0_RHIOR</name>
<dbReference type="InterPro" id="IPR055457">
    <property type="entry name" value="OST48_N"/>
</dbReference>
<evidence type="ECO:0000256" key="5">
    <source>
        <dbReference type="ARBA" id="ARBA00022824"/>
    </source>
</evidence>
<dbReference type="InterPro" id="IPR055459">
    <property type="entry name" value="OST48_MD"/>
</dbReference>
<dbReference type="PANTHER" id="PTHR10830:SF0">
    <property type="entry name" value="DOLICHYL-DIPHOSPHOOLIGOSACCHARIDE--PROTEIN GLYCOSYLTRANSFERASE 48 KDA SUBUNIT"/>
    <property type="match status" value="1"/>
</dbReference>
<evidence type="ECO:0000256" key="3">
    <source>
        <dbReference type="ARBA" id="ARBA00008743"/>
    </source>
</evidence>
<protein>
    <recommendedName>
        <fullName evidence="8">Dolichyl-diphosphooligosaccharide--protein glycosyltransferase subunit WBP1</fullName>
        <shortName evidence="8">Oligosaccharyl transferase subunit WBP1</shortName>
    </recommendedName>
</protein>
<keyword evidence="6 8" id="KW-1133">Transmembrane helix</keyword>
<keyword evidence="8" id="KW-0732">Signal</keyword>
<keyword evidence="12" id="KW-1185">Reference proteome</keyword>
<evidence type="ECO:0000256" key="2">
    <source>
        <dbReference type="ARBA" id="ARBA00004922"/>
    </source>
</evidence>
<reference evidence="11" key="1">
    <citation type="journal article" date="2020" name="Microb. Genom.">
        <title>Genetic diversity of clinical and environmental Mucorales isolates obtained from an investigation of mucormycosis cases among solid organ transplant recipients.</title>
        <authorList>
            <person name="Nguyen M.H."/>
            <person name="Kaul D."/>
            <person name="Muto C."/>
            <person name="Cheng S.J."/>
            <person name="Richter R.A."/>
            <person name="Bruno V.M."/>
            <person name="Liu G."/>
            <person name="Beyhan S."/>
            <person name="Sundermann A.J."/>
            <person name="Mounaud S."/>
            <person name="Pasculle A.W."/>
            <person name="Nierman W.C."/>
            <person name="Driscoll E."/>
            <person name="Cumbie R."/>
            <person name="Clancy C.J."/>
            <person name="Dupont C.L."/>
        </authorList>
    </citation>
    <scope>NUCLEOTIDE SEQUENCE</scope>
    <source>
        <strain evidence="11">GL11</strain>
    </source>
</reference>
<evidence type="ECO:0000313" key="11">
    <source>
        <dbReference type="EMBL" id="KAG1315935.1"/>
    </source>
</evidence>
<dbReference type="Proteomes" id="UP000716291">
    <property type="component" value="Unassembled WGS sequence"/>
</dbReference>
<organism evidence="11 12">
    <name type="scientific">Rhizopus oryzae</name>
    <name type="common">Mucormycosis agent</name>
    <name type="synonym">Rhizopus arrhizus var. delemar</name>
    <dbReference type="NCBI Taxonomy" id="64495"/>
    <lineage>
        <taxon>Eukaryota</taxon>
        <taxon>Fungi</taxon>
        <taxon>Fungi incertae sedis</taxon>
        <taxon>Mucoromycota</taxon>
        <taxon>Mucoromycotina</taxon>
        <taxon>Mucoromycetes</taxon>
        <taxon>Mucorales</taxon>
        <taxon>Mucorineae</taxon>
        <taxon>Rhizopodaceae</taxon>
        <taxon>Rhizopus</taxon>
    </lineage>
</organism>
<dbReference type="OrthoDB" id="29105at2759"/>